<keyword evidence="5 11" id="KW-0418">Kinase</keyword>
<dbReference type="Proteomes" id="UP000240228">
    <property type="component" value="Unassembled WGS sequence"/>
</dbReference>
<dbReference type="Pfam" id="PF00069">
    <property type="entry name" value="Pkinase"/>
    <property type="match status" value="1"/>
</dbReference>
<dbReference type="GO" id="GO:0005524">
    <property type="term" value="F:ATP binding"/>
    <property type="evidence" value="ECO:0007669"/>
    <property type="project" value="UniProtKB-UniRule"/>
</dbReference>
<dbReference type="Gene3D" id="1.10.510.10">
    <property type="entry name" value="Transferase(Phosphotransferase) domain 1"/>
    <property type="match status" value="1"/>
</dbReference>
<feature type="region of interest" description="Disordered" evidence="8">
    <location>
        <begin position="58"/>
        <end position="80"/>
    </location>
</feature>
<dbReference type="EMBL" id="NWTX01000018">
    <property type="protein sequence ID" value="PST45813.1"/>
    <property type="molecule type" value="Genomic_DNA"/>
</dbReference>
<dbReference type="PANTHER" id="PTHR43289:SF6">
    <property type="entry name" value="SERINE_THREONINE-PROTEIN KINASE NEKL-3"/>
    <property type="match status" value="1"/>
</dbReference>
<keyword evidence="3" id="KW-0808">Transferase</keyword>
<feature type="compositionally biased region" description="Polar residues" evidence="8">
    <location>
        <begin position="471"/>
        <end position="484"/>
    </location>
</feature>
<evidence type="ECO:0000256" key="6">
    <source>
        <dbReference type="ARBA" id="ARBA00022840"/>
    </source>
</evidence>
<feature type="binding site" evidence="7">
    <location>
        <position position="46"/>
    </location>
    <ligand>
        <name>ATP</name>
        <dbReference type="ChEBI" id="CHEBI:30616"/>
    </ligand>
</feature>
<feature type="region of interest" description="Disordered" evidence="8">
    <location>
        <begin position="471"/>
        <end position="545"/>
    </location>
</feature>
<feature type="domain" description="Protein kinase" evidence="10">
    <location>
        <begin position="18"/>
        <end position="294"/>
    </location>
</feature>
<reference evidence="12" key="1">
    <citation type="submission" date="2017-09" db="EMBL/GenBank/DDBJ databases">
        <authorList>
            <person name="Sela D.A."/>
            <person name="Albert K."/>
        </authorList>
    </citation>
    <scope>NUCLEOTIDE SEQUENCE [LARGE SCALE GENOMIC DNA]</scope>
    <source>
        <strain evidence="12">UMA51805</strain>
    </source>
</reference>
<dbReference type="AlphaFoldDB" id="A0A2T3G8M6"/>
<keyword evidence="9" id="KW-0472">Membrane</keyword>
<keyword evidence="2 11" id="KW-0723">Serine/threonine-protein kinase</keyword>
<dbReference type="SUPFAM" id="SSF56112">
    <property type="entry name" value="Protein kinase-like (PK-like)"/>
    <property type="match status" value="1"/>
</dbReference>
<dbReference type="PANTHER" id="PTHR43289">
    <property type="entry name" value="MITOGEN-ACTIVATED PROTEIN KINASE KINASE KINASE 20-RELATED"/>
    <property type="match status" value="1"/>
</dbReference>
<evidence type="ECO:0000313" key="12">
    <source>
        <dbReference type="Proteomes" id="UP000240228"/>
    </source>
</evidence>
<keyword evidence="12" id="KW-1185">Reference proteome</keyword>
<evidence type="ECO:0000256" key="3">
    <source>
        <dbReference type="ARBA" id="ARBA00022679"/>
    </source>
</evidence>
<evidence type="ECO:0000256" key="5">
    <source>
        <dbReference type="ARBA" id="ARBA00022777"/>
    </source>
</evidence>
<sequence>MSDVNALTLEPGEVVGGYTLISRLGSGAMGSVWRVSDGGGQVYAMKILRDSLSDDFADADSGNGNAPGSRQSAPQDPNLKEHVTARERLRREAMALKKVNHPGVCGIVDMELDDALAFIVTELIEGRNLRDDVAANGRYVGDDLERLARKLIEAVKAVHAAGIVHRDIKPTNVMVSATGPILVDFGIAMGEGESHVTRTGLVMGTPGFIAPEIIEGAESDEATDWWSVASVLAFAAMGEPVFGTKPMMAVLEREASGNANLAGLPAHTMTAFRSALNPDPTKRCTPDQLLHAIALDALNPMGWDGANGTDGANGVMHPFGREDAGRGDAAGMAASTGDAVSTRTLWPGASADTNATAILNDTGSNALAATRALSPEQCTVALPSDALGPNDVPGLLTPPPPPVAPDAPGSTRVMPAVGSPEPAGSPEPFNPRDGMTDNPAARPALRRIATNANQPAVSVDARPVRFAQSGQFAQVSPAAQSRQSPKPADLPPAYVPPASAKATQTPTSPTVSEDGPDSGHPQRTTVMPVGQATPPVRSGQSIPPRAFAEPGVSTIPLHPGGRQVPRPEPLFPQATPAQPPVNAADPERTAAIEGTVPEFLRTPAQGAPQNMPPVMPLPMDQRPNQYSQFSQPGQFGRSGLPNHANAADRLRGQYVSHGVLPLVVMMVIPMIAAAVWPVAGLIAAALLFWLLFTVGYSETAQLDRESKRGGERKGSDSALRIVQLPWHLVKGLAATIARTLQFALLDVLCMVFAAIALDLPWQQVPMPNGYWPYQVPWLTDVAPFSVTNLVAAGVAATAWILTSLWPFSEAIRLAAGAMRGRSVANQPTNQPTNQPDQQYQPNQPNV</sequence>
<dbReference type="PROSITE" id="PS00108">
    <property type="entry name" value="PROTEIN_KINASE_ST"/>
    <property type="match status" value="1"/>
</dbReference>
<keyword evidence="6 7" id="KW-0067">ATP-binding</keyword>
<evidence type="ECO:0000256" key="9">
    <source>
        <dbReference type="SAM" id="Phobius"/>
    </source>
</evidence>
<dbReference type="RefSeq" id="WP_107044602.1">
    <property type="nucleotide sequence ID" value="NZ_NWTX01000018.1"/>
</dbReference>
<gene>
    <name evidence="11" type="ORF">CPA40_09000</name>
</gene>
<feature type="region of interest" description="Disordered" evidence="8">
    <location>
        <begin position="822"/>
        <end position="846"/>
    </location>
</feature>
<feature type="compositionally biased region" description="Pro residues" evidence="8">
    <location>
        <begin position="396"/>
        <end position="405"/>
    </location>
</feature>
<evidence type="ECO:0000256" key="1">
    <source>
        <dbReference type="ARBA" id="ARBA00012513"/>
    </source>
</evidence>
<accession>A0A2T3G8M6</accession>
<dbReference type="InterPro" id="IPR000719">
    <property type="entry name" value="Prot_kinase_dom"/>
</dbReference>
<evidence type="ECO:0000256" key="4">
    <source>
        <dbReference type="ARBA" id="ARBA00022741"/>
    </source>
</evidence>
<proteinExistence type="predicted"/>
<dbReference type="InterPro" id="IPR017441">
    <property type="entry name" value="Protein_kinase_ATP_BS"/>
</dbReference>
<evidence type="ECO:0000313" key="11">
    <source>
        <dbReference type="EMBL" id="PST45813.1"/>
    </source>
</evidence>
<dbReference type="InterPro" id="IPR011009">
    <property type="entry name" value="Kinase-like_dom_sf"/>
</dbReference>
<feature type="transmembrane region" description="Helical" evidence="9">
    <location>
        <begin position="781"/>
        <end position="802"/>
    </location>
</feature>
<keyword evidence="4 7" id="KW-0547">Nucleotide-binding</keyword>
<dbReference type="GO" id="GO:0004674">
    <property type="term" value="F:protein serine/threonine kinase activity"/>
    <property type="evidence" value="ECO:0007669"/>
    <property type="project" value="UniProtKB-KW"/>
</dbReference>
<evidence type="ECO:0000256" key="2">
    <source>
        <dbReference type="ARBA" id="ARBA00022527"/>
    </source>
</evidence>
<feature type="compositionally biased region" description="Polar residues" evidence="8">
    <location>
        <begin position="62"/>
        <end position="75"/>
    </location>
</feature>
<feature type="compositionally biased region" description="Polar residues" evidence="8">
    <location>
        <begin position="501"/>
        <end position="511"/>
    </location>
</feature>
<dbReference type="CDD" id="cd14014">
    <property type="entry name" value="STKc_PknB_like"/>
    <property type="match status" value="1"/>
</dbReference>
<comment type="caution">
    <text evidence="11">The sequence shown here is derived from an EMBL/GenBank/DDBJ whole genome shotgun (WGS) entry which is preliminary data.</text>
</comment>
<keyword evidence="9" id="KW-1133">Transmembrane helix</keyword>
<evidence type="ECO:0000259" key="10">
    <source>
        <dbReference type="PROSITE" id="PS50011"/>
    </source>
</evidence>
<dbReference type="PROSITE" id="PS00107">
    <property type="entry name" value="PROTEIN_KINASE_ATP"/>
    <property type="match status" value="1"/>
</dbReference>
<feature type="transmembrane region" description="Helical" evidence="9">
    <location>
        <begin position="742"/>
        <end position="761"/>
    </location>
</feature>
<keyword evidence="9" id="KW-0812">Transmembrane</keyword>
<name>A0A2T3G8M6_9BIFI</name>
<dbReference type="SMART" id="SM00220">
    <property type="entry name" value="S_TKc"/>
    <property type="match status" value="1"/>
</dbReference>
<dbReference type="InterPro" id="IPR008271">
    <property type="entry name" value="Ser/Thr_kinase_AS"/>
</dbReference>
<feature type="transmembrane region" description="Helical" evidence="9">
    <location>
        <begin position="659"/>
        <end position="692"/>
    </location>
</feature>
<protein>
    <recommendedName>
        <fullName evidence="1">non-specific serine/threonine protein kinase</fullName>
        <ecNumber evidence="1">2.7.11.1</ecNumber>
    </recommendedName>
</protein>
<feature type="compositionally biased region" description="Low complexity" evidence="8">
    <location>
        <begin position="825"/>
        <end position="846"/>
    </location>
</feature>
<organism evidence="11 12">
    <name type="scientific">Bifidobacterium callitrichos</name>
    <dbReference type="NCBI Taxonomy" id="762209"/>
    <lineage>
        <taxon>Bacteria</taxon>
        <taxon>Bacillati</taxon>
        <taxon>Actinomycetota</taxon>
        <taxon>Actinomycetes</taxon>
        <taxon>Bifidobacteriales</taxon>
        <taxon>Bifidobacteriaceae</taxon>
        <taxon>Bifidobacterium</taxon>
    </lineage>
</organism>
<dbReference type="EC" id="2.7.11.1" evidence="1"/>
<evidence type="ECO:0000256" key="8">
    <source>
        <dbReference type="SAM" id="MobiDB-lite"/>
    </source>
</evidence>
<evidence type="ECO:0000256" key="7">
    <source>
        <dbReference type="PROSITE-ProRule" id="PRU10141"/>
    </source>
</evidence>
<feature type="region of interest" description="Disordered" evidence="8">
    <location>
        <begin position="381"/>
        <end position="440"/>
    </location>
</feature>
<dbReference type="PROSITE" id="PS50011">
    <property type="entry name" value="PROTEIN_KINASE_DOM"/>
    <property type="match status" value="1"/>
</dbReference>
<reference evidence="11 12" key="2">
    <citation type="submission" date="2018-03" db="EMBL/GenBank/DDBJ databases">
        <title>The comparative genomics of Bifidobacterium callitrichos reflects dietary carbohydrate utilization within the common marmoset gut.</title>
        <authorList>
            <person name="Rani A."/>
        </authorList>
    </citation>
    <scope>NUCLEOTIDE SEQUENCE [LARGE SCALE GENOMIC DNA]</scope>
    <source>
        <strain evidence="11 12">UMA51805</strain>
    </source>
</reference>